<dbReference type="EMBL" id="BRVS01000001">
    <property type="protein sequence ID" value="GLB65892.1"/>
    <property type="molecule type" value="Genomic_DNA"/>
</dbReference>
<comment type="caution">
    <text evidence="2">The sequence shown here is derived from an EMBL/GenBank/DDBJ whole genome shotgun (WGS) entry which is preliminary data.</text>
</comment>
<keyword evidence="3" id="KW-1185">Reference proteome</keyword>
<name>A0ABQ5MPJ3_9MICC</name>
<feature type="compositionally biased region" description="Basic and acidic residues" evidence="1">
    <location>
        <begin position="26"/>
        <end position="38"/>
    </location>
</feature>
<gene>
    <name evidence="2" type="ORF">AHIS1636_03310</name>
</gene>
<organism evidence="2 3">
    <name type="scientific">Arthrobacter mangrovi</name>
    <dbReference type="NCBI Taxonomy" id="2966350"/>
    <lineage>
        <taxon>Bacteria</taxon>
        <taxon>Bacillati</taxon>
        <taxon>Actinomycetota</taxon>
        <taxon>Actinomycetes</taxon>
        <taxon>Micrococcales</taxon>
        <taxon>Micrococcaceae</taxon>
        <taxon>Arthrobacter</taxon>
    </lineage>
</organism>
<proteinExistence type="predicted"/>
<evidence type="ECO:0000256" key="1">
    <source>
        <dbReference type="SAM" id="MobiDB-lite"/>
    </source>
</evidence>
<dbReference type="Proteomes" id="UP001209654">
    <property type="component" value="Unassembled WGS sequence"/>
</dbReference>
<accession>A0ABQ5MPJ3</accession>
<evidence type="ECO:0000313" key="3">
    <source>
        <dbReference type="Proteomes" id="UP001209654"/>
    </source>
</evidence>
<protein>
    <submittedName>
        <fullName evidence="2">Uncharacterized protein</fullName>
    </submittedName>
</protein>
<sequence length="121" mass="12083">MVEHDGFHPVDPADQGGNQDVGGGAGRRDPAPVQHDEPVAAGGRDVDVVQGGEHAHAAGRQGPDQLHGGQLGVHVQVVGGLVEQQHLGFLGEGLGQLDPLALAAGQGGVPAAGEGFHPHCA</sequence>
<evidence type="ECO:0000313" key="2">
    <source>
        <dbReference type="EMBL" id="GLB65892.1"/>
    </source>
</evidence>
<reference evidence="2 3" key="1">
    <citation type="journal article" date="2023" name="Int. J. Syst. Evol. Microbiol.">
        <title>Arthrobacter mangrovi sp. nov., an actinobacterium isolated from the rhizosphere of a mangrove.</title>
        <authorList>
            <person name="Hamada M."/>
            <person name="Saitou S."/>
            <person name="Enomoto N."/>
            <person name="Nanri K."/>
            <person name="Hidaka K."/>
            <person name="Miura T."/>
            <person name="Tamura T."/>
        </authorList>
    </citation>
    <scope>NUCLEOTIDE SEQUENCE [LARGE SCALE GENOMIC DNA]</scope>
    <source>
        <strain evidence="2 3">NBRC 112813</strain>
    </source>
</reference>
<feature type="region of interest" description="Disordered" evidence="1">
    <location>
        <begin position="1"/>
        <end position="45"/>
    </location>
</feature>